<reference evidence="5 6" key="1">
    <citation type="submission" date="2018-10" db="EMBL/GenBank/DDBJ databases">
        <title>Isolation from cow dung.</title>
        <authorList>
            <person name="Ling L."/>
        </authorList>
    </citation>
    <scope>NUCLEOTIDE SEQUENCE [LARGE SCALE GENOMIC DNA]</scope>
    <source>
        <strain evidence="5 6">NEAU-LL90</strain>
    </source>
</reference>
<keyword evidence="2" id="KW-0032">Aminotransferase</keyword>
<dbReference type="Proteomes" id="UP000279275">
    <property type="component" value="Unassembled WGS sequence"/>
</dbReference>
<dbReference type="EMBL" id="RFFH01000011">
    <property type="protein sequence ID" value="RMI30224.1"/>
    <property type="molecule type" value="Genomic_DNA"/>
</dbReference>
<evidence type="ECO:0000256" key="1">
    <source>
        <dbReference type="ARBA" id="ARBA00001933"/>
    </source>
</evidence>
<feature type="domain" description="Orn/Lys/Arg decarboxylases family 1 pyridoxal-P attachment site" evidence="4">
    <location>
        <begin position="566"/>
        <end position="750"/>
    </location>
</feature>
<evidence type="ECO:0000256" key="3">
    <source>
        <dbReference type="ARBA" id="ARBA00022679"/>
    </source>
</evidence>
<dbReference type="InterPro" id="IPR050881">
    <property type="entry name" value="LL-DAP_aminotransferase"/>
</dbReference>
<dbReference type="InterPro" id="IPR000310">
    <property type="entry name" value="Orn/Lys/Arg_deCO2ase_major_dom"/>
</dbReference>
<evidence type="ECO:0000256" key="2">
    <source>
        <dbReference type="ARBA" id="ARBA00022576"/>
    </source>
</evidence>
<dbReference type="Gene3D" id="3.90.100.10">
    <property type="entry name" value="Orn/Lys/Arg decarboxylase, C-terminal domain"/>
    <property type="match status" value="1"/>
</dbReference>
<dbReference type="AlphaFoldDB" id="A0A3M2KYN6"/>
<dbReference type="PANTHER" id="PTHR42832:SF4">
    <property type="entry name" value="BLR3474 PROTEIN"/>
    <property type="match status" value="1"/>
</dbReference>
<dbReference type="InterPro" id="IPR015424">
    <property type="entry name" value="PyrdxlP-dep_Trfase"/>
</dbReference>
<protein>
    <submittedName>
        <fullName evidence="5">Ornithine decarboxylase</fullName>
    </submittedName>
</protein>
<dbReference type="RefSeq" id="WP_122190296.1">
    <property type="nucleotide sequence ID" value="NZ_RFFH01000011.1"/>
</dbReference>
<keyword evidence="6" id="KW-1185">Reference proteome</keyword>
<dbReference type="GO" id="GO:0008483">
    <property type="term" value="F:transaminase activity"/>
    <property type="evidence" value="ECO:0007669"/>
    <property type="project" value="UniProtKB-KW"/>
</dbReference>
<proteinExistence type="predicted"/>
<dbReference type="Pfam" id="PF01276">
    <property type="entry name" value="OKR_DC_1"/>
    <property type="match status" value="2"/>
</dbReference>
<organism evidence="5 6">
    <name type="scientific">Nocardia stercoris</name>
    <dbReference type="NCBI Taxonomy" id="2483361"/>
    <lineage>
        <taxon>Bacteria</taxon>
        <taxon>Bacillati</taxon>
        <taxon>Actinomycetota</taxon>
        <taxon>Actinomycetes</taxon>
        <taxon>Mycobacteriales</taxon>
        <taxon>Nocardiaceae</taxon>
        <taxon>Nocardia</taxon>
    </lineage>
</organism>
<feature type="domain" description="Orn/Lys/Arg decarboxylases family 1 pyridoxal-P attachment site" evidence="4">
    <location>
        <begin position="295"/>
        <end position="518"/>
    </location>
</feature>
<dbReference type="Gene3D" id="3.40.640.10">
    <property type="entry name" value="Type I PLP-dependent aspartate aminotransferase-like (Major domain)"/>
    <property type="match status" value="1"/>
</dbReference>
<evidence type="ECO:0000313" key="5">
    <source>
        <dbReference type="EMBL" id="RMI30224.1"/>
    </source>
</evidence>
<sequence length="914" mass="100985">MTSSSEARADGSHAAAGIDLPAYNSIGQLRSDIWWHIADAARRLAAPGHSAETDVLRALERDLDATDLLEPYFSYPGERLLNHAHRLAETGQYADLGRLAETVGRGLVGAASLVAASLGGPNRPEVAAGERAADHRPYFDVLVVADLTAGEEQRLREEVVAVRRARDESIYDVVVAPSAEDALLAVLINPRIQAVVVRSDLRTCSARDRSLLGQLVSTVDLAGFDRLDTAARVSTLACELRSLRPELDLYLVDNASIELLAAQLGRHFDSVFLQQEDVLDLHLTILRGVARRQRTPFFSALTDYARKPTGVFHAMPISRGNSVVNSQWIADMGEFYGLNIFLAETSSTAGGLDSLLEPHGPIREAQELAARAFGARRTYFVTNGTSTANKIVTQAVVAPGDVVLVDRNCHKSHHYAQVQAGSRVTYLDSYPLDEYAMYGAVPLADIKRILLTYRAAGRLDQVRMITLTNCTFDGVVYDVERVMTECLAIKPDLVFLWDEAWFAFARFHPIYRRRTAMEVAATLARRFATPEYRDEFRRRSAELAGVPDDDLVHERLLPDPDRVRIRVYATQSTHKTLTALRQGSMIHVFDDDFDGRTEGAFLEAYMTHTSTSPNYQILASLDVGRRQVELEGFELVARQVELAMTLRDRIAQDPLLSKYFRVLGSAELIPDRYRAGGPCPLYAGPVAMDRAWQSDEFVLDPCRLTLEIGATGFDGDTFKHEQLMDRWGIQVNKTTRNTVLAMTNIGTTRTAVAYLLRALVGIAEDLEARAGHRGPAAEPEFERRVRALTHDHAPLPDFSRFQDAFRTDPGGATPDGDMRTAYYLAYDNDCCEHLSTDRIRERLAAGQPVVSATFVTPYPPGFPVLVPGQEFSTDILDFMDALDTKEIHGLDPSQGYRVFTAATLAAVGADAGTP</sequence>
<comment type="cofactor">
    <cofactor evidence="1">
        <name>pyridoxal 5'-phosphate</name>
        <dbReference type="ChEBI" id="CHEBI:597326"/>
    </cofactor>
</comment>
<dbReference type="PANTHER" id="PTHR42832">
    <property type="entry name" value="AMINO ACID AMINOTRANSFERASE"/>
    <property type="match status" value="1"/>
</dbReference>
<evidence type="ECO:0000313" key="6">
    <source>
        <dbReference type="Proteomes" id="UP000279275"/>
    </source>
</evidence>
<accession>A0A3M2KYN6</accession>
<dbReference type="OrthoDB" id="9815233at2"/>
<name>A0A3M2KYN6_9NOCA</name>
<comment type="caution">
    <text evidence="5">The sequence shown here is derived from an EMBL/GenBank/DDBJ whole genome shotgun (WGS) entry which is preliminary data.</text>
</comment>
<dbReference type="SUPFAM" id="SSF53383">
    <property type="entry name" value="PLP-dependent transferases"/>
    <property type="match status" value="1"/>
</dbReference>
<evidence type="ECO:0000259" key="4">
    <source>
        <dbReference type="Pfam" id="PF01276"/>
    </source>
</evidence>
<dbReference type="InterPro" id="IPR015421">
    <property type="entry name" value="PyrdxlP-dep_Trfase_major"/>
</dbReference>
<keyword evidence="3" id="KW-0808">Transferase</keyword>
<gene>
    <name evidence="5" type="ORF">EBN03_23370</name>
</gene>